<evidence type="ECO:0000313" key="13">
    <source>
        <dbReference type="Proteomes" id="UP000261080"/>
    </source>
</evidence>
<dbReference type="GO" id="GO:0016829">
    <property type="term" value="F:lyase activity"/>
    <property type="evidence" value="ECO:0007669"/>
    <property type="project" value="UniProtKB-KW"/>
</dbReference>
<dbReference type="SUPFAM" id="SSF102114">
    <property type="entry name" value="Radical SAM enzymes"/>
    <property type="match status" value="1"/>
</dbReference>
<dbReference type="GO" id="GO:0046872">
    <property type="term" value="F:metal ion binding"/>
    <property type="evidence" value="ECO:0007669"/>
    <property type="project" value="UniProtKB-UniRule"/>
</dbReference>
<organism evidence="12 13">
    <name type="scientific">Sellimonas intestinalis</name>
    <dbReference type="NCBI Taxonomy" id="1653434"/>
    <lineage>
        <taxon>Bacteria</taxon>
        <taxon>Bacillati</taxon>
        <taxon>Bacillota</taxon>
        <taxon>Clostridia</taxon>
        <taxon>Lachnospirales</taxon>
        <taxon>Lachnospiraceae</taxon>
        <taxon>Sellimonas</taxon>
    </lineage>
</organism>
<evidence type="ECO:0000256" key="1">
    <source>
        <dbReference type="ARBA" id="ARBA00003141"/>
    </source>
</evidence>
<dbReference type="PIRSF" id="PIRSF000371">
    <property type="entry name" value="PFL_act_enz"/>
    <property type="match status" value="1"/>
</dbReference>
<keyword evidence="9 10" id="KW-0411">Iron-sulfur</keyword>
<dbReference type="EC" id="1.97.1.4" evidence="10"/>
<sequence>MMKCNQGYIHSTESFGTVDGPGIRFVIFFQGCPMRCKYCHNPDTWQPNQGKLMTVEELLELYRHNEKFYKKGGITATGGEPLMQLSFLTELFRQAKEAGIHTCLDTSGIIYRESKKDEFEALFCVTDLVLLDMKHSAPDGHRELTGQEQAPVLEFARALETAGVPMIIRHVVVPGITDGEEELTALGHLISGYRNLKGLEVLPYHTMGTKKYEQLGMKYPLDGVEAMDKSKAHEARELLLRIIMEDRKKSIVK</sequence>
<evidence type="ECO:0000256" key="9">
    <source>
        <dbReference type="ARBA" id="ARBA00023014"/>
    </source>
</evidence>
<evidence type="ECO:0000256" key="4">
    <source>
        <dbReference type="ARBA" id="ARBA00022485"/>
    </source>
</evidence>
<dbReference type="GO" id="GO:0051539">
    <property type="term" value="F:4 iron, 4 sulfur cluster binding"/>
    <property type="evidence" value="ECO:0007669"/>
    <property type="project" value="UniProtKB-UniRule"/>
</dbReference>
<evidence type="ECO:0000256" key="7">
    <source>
        <dbReference type="ARBA" id="ARBA00023002"/>
    </source>
</evidence>
<name>A0A3E3JZU2_9FIRM</name>
<evidence type="ECO:0000256" key="2">
    <source>
        <dbReference type="ARBA" id="ARBA00009777"/>
    </source>
</evidence>
<evidence type="ECO:0000256" key="8">
    <source>
        <dbReference type="ARBA" id="ARBA00023004"/>
    </source>
</evidence>
<dbReference type="OrthoDB" id="9782387at2"/>
<keyword evidence="4 10" id="KW-0004">4Fe-4S</keyword>
<evidence type="ECO:0000313" key="12">
    <source>
        <dbReference type="EMBL" id="RGE85450.1"/>
    </source>
</evidence>
<dbReference type="GO" id="GO:0005737">
    <property type="term" value="C:cytoplasm"/>
    <property type="evidence" value="ECO:0007669"/>
    <property type="project" value="UniProtKB-SubCell"/>
</dbReference>
<dbReference type="InterPro" id="IPR058240">
    <property type="entry name" value="rSAM_sf"/>
</dbReference>
<dbReference type="AlphaFoldDB" id="A0A3E3JZU2"/>
<comment type="function">
    <text evidence="1 10">Activation of pyruvate formate-lyase under anaerobic conditions by generation of an organic free radical, using S-adenosylmethionine and reduced flavodoxin as cosubstrates to produce 5'-deoxy-adenosine.</text>
</comment>
<comment type="catalytic activity">
    <reaction evidence="10">
        <text>glycyl-[formate C-acetyltransferase] + reduced [flavodoxin] + S-adenosyl-L-methionine = glycin-2-yl radical-[formate C-acetyltransferase] + semiquinone [flavodoxin] + 5'-deoxyadenosine + L-methionine + H(+)</text>
        <dbReference type="Rhea" id="RHEA:19225"/>
        <dbReference type="Rhea" id="RHEA-COMP:10622"/>
        <dbReference type="Rhea" id="RHEA-COMP:12190"/>
        <dbReference type="Rhea" id="RHEA-COMP:12191"/>
        <dbReference type="Rhea" id="RHEA-COMP:14480"/>
        <dbReference type="ChEBI" id="CHEBI:15378"/>
        <dbReference type="ChEBI" id="CHEBI:17319"/>
        <dbReference type="ChEBI" id="CHEBI:29947"/>
        <dbReference type="ChEBI" id="CHEBI:32722"/>
        <dbReference type="ChEBI" id="CHEBI:57618"/>
        <dbReference type="ChEBI" id="CHEBI:57844"/>
        <dbReference type="ChEBI" id="CHEBI:59789"/>
        <dbReference type="ChEBI" id="CHEBI:140311"/>
        <dbReference type="EC" id="1.97.1.4"/>
    </reaction>
</comment>
<dbReference type="PROSITE" id="PS01087">
    <property type="entry name" value="RADICAL_ACTIVATING"/>
    <property type="match status" value="1"/>
</dbReference>
<accession>A0A3E3JZU2</accession>
<dbReference type="InterPro" id="IPR012839">
    <property type="entry name" value="Organic_radical_activase"/>
</dbReference>
<proteinExistence type="inferred from homology"/>
<evidence type="ECO:0000256" key="3">
    <source>
        <dbReference type="ARBA" id="ARBA00021356"/>
    </source>
</evidence>
<comment type="caution">
    <text evidence="12">The sequence shown here is derived from an EMBL/GenBank/DDBJ whole genome shotgun (WGS) entry which is preliminary data.</text>
</comment>
<dbReference type="EMBL" id="QVLX01000008">
    <property type="protein sequence ID" value="RGE85450.1"/>
    <property type="molecule type" value="Genomic_DNA"/>
</dbReference>
<keyword evidence="7 10" id="KW-0560">Oxidoreductase</keyword>
<dbReference type="PANTHER" id="PTHR30352:SF5">
    <property type="entry name" value="PYRUVATE FORMATE-LYASE 1-ACTIVATING ENZYME"/>
    <property type="match status" value="1"/>
</dbReference>
<dbReference type="Proteomes" id="UP000261080">
    <property type="component" value="Unassembled WGS sequence"/>
</dbReference>
<dbReference type="SFLD" id="SFLDG01066">
    <property type="entry name" value="organic_radical-activating_enz"/>
    <property type="match status" value="1"/>
</dbReference>
<dbReference type="InterPro" id="IPR001989">
    <property type="entry name" value="Radical_activat_CS"/>
</dbReference>
<evidence type="ECO:0000256" key="6">
    <source>
        <dbReference type="ARBA" id="ARBA00022723"/>
    </source>
</evidence>
<evidence type="ECO:0000256" key="10">
    <source>
        <dbReference type="RuleBase" id="RU362053"/>
    </source>
</evidence>
<dbReference type="PANTHER" id="PTHR30352">
    <property type="entry name" value="PYRUVATE FORMATE-LYASE-ACTIVATING ENZYME"/>
    <property type="match status" value="1"/>
</dbReference>
<dbReference type="InterPro" id="IPR013785">
    <property type="entry name" value="Aldolase_TIM"/>
</dbReference>
<evidence type="ECO:0000259" key="11">
    <source>
        <dbReference type="PROSITE" id="PS51918"/>
    </source>
</evidence>
<protein>
    <recommendedName>
        <fullName evidence="3 10">Pyruvate formate-lyase-activating enzyme</fullName>
        <ecNumber evidence="10">1.97.1.4</ecNumber>
    </recommendedName>
</protein>
<reference evidence="12 13" key="1">
    <citation type="submission" date="2018-08" db="EMBL/GenBank/DDBJ databases">
        <title>A genome reference for cultivated species of the human gut microbiota.</title>
        <authorList>
            <person name="Zou Y."/>
            <person name="Xue W."/>
            <person name="Luo G."/>
        </authorList>
    </citation>
    <scope>NUCLEOTIDE SEQUENCE [LARGE SCALE GENOMIC DNA]</scope>
    <source>
        <strain evidence="12 13">AF37-2AT</strain>
    </source>
</reference>
<comment type="cofactor">
    <cofactor evidence="10">
        <name>[4Fe-4S] cluster</name>
        <dbReference type="ChEBI" id="CHEBI:49883"/>
    </cofactor>
    <text evidence="10">Binds 1 [4Fe-4S] cluster. The cluster is coordinated with 3 cysteines and an exchangeable S-adenosyl-L-methionine.</text>
</comment>
<dbReference type="CDD" id="cd01335">
    <property type="entry name" value="Radical_SAM"/>
    <property type="match status" value="1"/>
</dbReference>
<dbReference type="SFLD" id="SFLDS00029">
    <property type="entry name" value="Radical_SAM"/>
    <property type="match status" value="1"/>
</dbReference>
<dbReference type="InterPro" id="IPR034457">
    <property type="entry name" value="Organic_radical-activating"/>
</dbReference>
<comment type="similarity">
    <text evidence="2 10">Belongs to the organic radical-activating enzymes family.</text>
</comment>
<keyword evidence="8 10" id="KW-0408">Iron</keyword>
<dbReference type="GO" id="GO:0043365">
    <property type="term" value="F:[formate-C-acetyltransferase]-activating enzyme activity"/>
    <property type="evidence" value="ECO:0007669"/>
    <property type="project" value="UniProtKB-UniRule"/>
</dbReference>
<dbReference type="PROSITE" id="PS51918">
    <property type="entry name" value="RADICAL_SAM"/>
    <property type="match status" value="1"/>
</dbReference>
<dbReference type="RefSeq" id="WP_024734039.1">
    <property type="nucleotide sequence ID" value="NZ_JAAITL010000008.1"/>
</dbReference>
<feature type="domain" description="Radical SAM core" evidence="11">
    <location>
        <begin position="18"/>
        <end position="245"/>
    </location>
</feature>
<comment type="subcellular location">
    <subcellularLocation>
        <location evidence="10">Cytoplasm</location>
    </subcellularLocation>
</comment>
<keyword evidence="5 10" id="KW-0949">S-adenosyl-L-methionine</keyword>
<keyword evidence="10" id="KW-0963">Cytoplasm</keyword>
<keyword evidence="12" id="KW-0670">Pyruvate</keyword>
<dbReference type="InterPro" id="IPR007197">
    <property type="entry name" value="rSAM"/>
</dbReference>
<dbReference type="Pfam" id="PF04055">
    <property type="entry name" value="Radical_SAM"/>
    <property type="match status" value="1"/>
</dbReference>
<dbReference type="SFLD" id="SFLDG01067">
    <property type="entry name" value="SPASM/twitch_domain_containing"/>
    <property type="match status" value="1"/>
</dbReference>
<keyword evidence="13" id="KW-1185">Reference proteome</keyword>
<keyword evidence="12" id="KW-0456">Lyase</keyword>
<dbReference type="NCBIfam" id="TIGR02493">
    <property type="entry name" value="PFLA"/>
    <property type="match status" value="1"/>
</dbReference>
<keyword evidence="6 10" id="KW-0479">Metal-binding</keyword>
<gene>
    <name evidence="12" type="primary">pflA</name>
    <name evidence="12" type="ORF">DW016_13120</name>
</gene>
<evidence type="ECO:0000256" key="5">
    <source>
        <dbReference type="ARBA" id="ARBA00022691"/>
    </source>
</evidence>
<dbReference type="Gene3D" id="3.20.20.70">
    <property type="entry name" value="Aldolase class I"/>
    <property type="match status" value="1"/>
</dbReference>
<dbReference type="InterPro" id="IPR012838">
    <property type="entry name" value="PFL1_activating"/>
</dbReference>